<name>A0A6L3VY49_9ACTN</name>
<protein>
    <submittedName>
        <fullName evidence="2">Helix-turn-helix domain-containing protein</fullName>
    </submittedName>
</protein>
<dbReference type="Gene3D" id="3.30.450.180">
    <property type="match status" value="1"/>
</dbReference>
<organism evidence="2 3">
    <name type="scientific">Actinomadura montaniterrae</name>
    <dbReference type="NCBI Taxonomy" id="1803903"/>
    <lineage>
        <taxon>Bacteria</taxon>
        <taxon>Bacillati</taxon>
        <taxon>Actinomycetota</taxon>
        <taxon>Actinomycetes</taxon>
        <taxon>Streptosporangiales</taxon>
        <taxon>Thermomonosporaceae</taxon>
        <taxon>Actinomadura</taxon>
    </lineage>
</organism>
<dbReference type="SMART" id="SM00530">
    <property type="entry name" value="HTH_XRE"/>
    <property type="match status" value="1"/>
</dbReference>
<dbReference type="Gene3D" id="1.10.260.40">
    <property type="entry name" value="lambda repressor-like DNA-binding domains"/>
    <property type="match status" value="1"/>
</dbReference>
<dbReference type="CDD" id="cd00093">
    <property type="entry name" value="HTH_XRE"/>
    <property type="match status" value="1"/>
</dbReference>
<evidence type="ECO:0000313" key="2">
    <source>
        <dbReference type="EMBL" id="KAB2386106.1"/>
    </source>
</evidence>
<dbReference type="InterPro" id="IPR001387">
    <property type="entry name" value="Cro/C1-type_HTH"/>
</dbReference>
<dbReference type="SUPFAM" id="SSF47413">
    <property type="entry name" value="lambda repressor-like DNA-binding domains"/>
    <property type="match status" value="1"/>
</dbReference>
<evidence type="ECO:0000259" key="1">
    <source>
        <dbReference type="SMART" id="SM00530"/>
    </source>
</evidence>
<dbReference type="Pfam" id="PF17765">
    <property type="entry name" value="MLTR_LBD"/>
    <property type="match status" value="1"/>
</dbReference>
<dbReference type="InterPro" id="IPR010982">
    <property type="entry name" value="Lambda_DNA-bd_dom_sf"/>
</dbReference>
<dbReference type="EMBL" id="WBMR01000015">
    <property type="protein sequence ID" value="KAB2386106.1"/>
    <property type="molecule type" value="Genomic_DNA"/>
</dbReference>
<dbReference type="InterPro" id="IPR041413">
    <property type="entry name" value="MLTR_LBD"/>
</dbReference>
<dbReference type="PANTHER" id="PTHR35010:SF2">
    <property type="entry name" value="BLL4672 PROTEIN"/>
    <property type="match status" value="1"/>
</dbReference>
<reference evidence="2 3" key="1">
    <citation type="submission" date="2019-09" db="EMBL/GenBank/DDBJ databases">
        <title>Actinomadura physcomitrii sp. nov., a novel actinomycete isolated from moss [Physcomitrium sphaericum (Ludw) Fuernr].</title>
        <authorList>
            <person name="Liu C."/>
            <person name="Zhuang X."/>
        </authorList>
    </citation>
    <scope>NUCLEOTIDE SEQUENCE [LARGE SCALE GENOMIC DNA]</scope>
    <source>
        <strain evidence="2 3">CYP1-1B</strain>
    </source>
</reference>
<gene>
    <name evidence="2" type="ORF">F9B16_08155</name>
</gene>
<evidence type="ECO:0000313" key="3">
    <source>
        <dbReference type="Proteomes" id="UP000483004"/>
    </source>
</evidence>
<comment type="caution">
    <text evidence="2">The sequence shown here is derived from an EMBL/GenBank/DDBJ whole genome shotgun (WGS) entry which is preliminary data.</text>
</comment>
<proteinExistence type="predicted"/>
<sequence>MRHPGTMTARRGELAAFLRAARERVRPADVGLPDLGRRRTPGLRRQEVAELAAVSVDWYVRLEQGRVGTPGSGVLDGIAAALLLSPAERVHLHLIARGEAPPQQHVPAPLGGSLRAVLDGMPLLPAYVVDFRFDILGRNAAAAALFGPKFGHGRLGNTARMLFLDPETRETNLDWAAFAAEMVGNLRVNQARHPDDAHLAELIAELRTASREFAAWWDDQHVHERSRGTKRIRHATAGTMTVAYDMLAALDGSDQRLFVLTPADEPAERALRTLVAAHATALASAG</sequence>
<dbReference type="Pfam" id="PF13560">
    <property type="entry name" value="HTH_31"/>
    <property type="match status" value="1"/>
</dbReference>
<keyword evidence="3" id="KW-1185">Reference proteome</keyword>
<dbReference type="GO" id="GO:0003677">
    <property type="term" value="F:DNA binding"/>
    <property type="evidence" value="ECO:0007669"/>
    <property type="project" value="InterPro"/>
</dbReference>
<dbReference type="Proteomes" id="UP000483004">
    <property type="component" value="Unassembled WGS sequence"/>
</dbReference>
<feature type="domain" description="HTH cro/C1-type" evidence="1">
    <location>
        <begin position="17"/>
        <end position="89"/>
    </location>
</feature>
<dbReference type="PANTHER" id="PTHR35010">
    <property type="entry name" value="BLL4672 PROTEIN-RELATED"/>
    <property type="match status" value="1"/>
</dbReference>
<dbReference type="OrthoDB" id="3542608at2"/>
<dbReference type="AlphaFoldDB" id="A0A6L3VY49"/>
<accession>A0A6L3VY49</accession>